<evidence type="ECO:0000256" key="3">
    <source>
        <dbReference type="ARBA" id="ARBA00023274"/>
    </source>
</evidence>
<evidence type="ECO:0000256" key="5">
    <source>
        <dbReference type="HAMAP-Rule" id="MF_00373"/>
    </source>
</evidence>
<dbReference type="NCBIfam" id="TIGR00009">
    <property type="entry name" value="L28"/>
    <property type="match status" value="1"/>
</dbReference>
<protein>
    <recommendedName>
        <fullName evidence="4 5">Large ribosomal subunit protein bL28</fullName>
    </recommendedName>
</protein>
<dbReference type="PANTHER" id="PTHR39080:SF1">
    <property type="entry name" value="LARGE RIBOSOMAL SUBUNIT PROTEIN BL28A"/>
    <property type="match status" value="1"/>
</dbReference>
<comment type="similarity">
    <text evidence="1 5">Belongs to the bacterial ribosomal protein bL28 family.</text>
</comment>
<keyword evidence="3 5" id="KW-0687">Ribonucleoprotein</keyword>
<dbReference type="FunFam" id="2.30.170.40:FF:000001">
    <property type="entry name" value="50S ribosomal protein L28"/>
    <property type="match status" value="1"/>
</dbReference>
<gene>
    <name evidence="5" type="primary">rpmB</name>
    <name evidence="6" type="ORF">BGO89_02245</name>
</gene>
<dbReference type="InterPro" id="IPR001383">
    <property type="entry name" value="Ribosomal_bL28_bact-type"/>
</dbReference>
<dbReference type="InterPro" id="IPR034704">
    <property type="entry name" value="Ribosomal_bL28/bL31-like_sf"/>
</dbReference>
<dbReference type="Gene3D" id="2.30.170.40">
    <property type="entry name" value="Ribosomal protein L28/L24"/>
    <property type="match status" value="1"/>
</dbReference>
<dbReference type="InterPro" id="IPR037147">
    <property type="entry name" value="Ribosomal_bL28_sf"/>
</dbReference>
<comment type="caution">
    <text evidence="6">The sequence shown here is derived from an EMBL/GenBank/DDBJ whole genome shotgun (WGS) entry which is preliminary data.</text>
</comment>
<dbReference type="GO" id="GO:0003735">
    <property type="term" value="F:structural constituent of ribosome"/>
    <property type="evidence" value="ECO:0007669"/>
    <property type="project" value="InterPro"/>
</dbReference>
<dbReference type="InterPro" id="IPR050096">
    <property type="entry name" value="Bacterial_rp_bL28"/>
</dbReference>
<proteinExistence type="inferred from homology"/>
<evidence type="ECO:0000256" key="2">
    <source>
        <dbReference type="ARBA" id="ARBA00022980"/>
    </source>
</evidence>
<evidence type="ECO:0000256" key="4">
    <source>
        <dbReference type="ARBA" id="ARBA00035174"/>
    </source>
</evidence>
<sequence>MSRRCELTGTGVMYGNNVSHANNKTRRRFLPNLQKKRIWVPEEGRWVTVKATASALKTLDKVGYTAMKKRLQK</sequence>
<dbReference type="InterPro" id="IPR026569">
    <property type="entry name" value="Ribosomal_bL28"/>
</dbReference>
<dbReference type="PANTHER" id="PTHR39080">
    <property type="entry name" value="50S RIBOSOMAL PROTEIN L28"/>
    <property type="match status" value="1"/>
</dbReference>
<dbReference type="Pfam" id="PF00830">
    <property type="entry name" value="Ribosomal_L28"/>
    <property type="match status" value="1"/>
</dbReference>
<name>A0A1M3L217_9BACT</name>
<dbReference type="GO" id="GO:1990904">
    <property type="term" value="C:ribonucleoprotein complex"/>
    <property type="evidence" value="ECO:0007669"/>
    <property type="project" value="UniProtKB-KW"/>
</dbReference>
<dbReference type="Proteomes" id="UP000184233">
    <property type="component" value="Unassembled WGS sequence"/>
</dbReference>
<organism evidence="6 7">
    <name type="scientific">Candidatus Kapaibacterium thiocyanatum</name>
    <dbReference type="NCBI Taxonomy" id="1895771"/>
    <lineage>
        <taxon>Bacteria</taxon>
        <taxon>Pseudomonadati</taxon>
        <taxon>Candidatus Kapaibacteriota</taxon>
        <taxon>Candidatus Kapaibacteriia</taxon>
        <taxon>Candidatus Kapaibacteriales</taxon>
        <taxon>Candidatus Kapaibacteriaceae</taxon>
        <taxon>Candidatus Kapaibacterium</taxon>
    </lineage>
</organism>
<dbReference type="AlphaFoldDB" id="A0A1M3L217"/>
<evidence type="ECO:0000256" key="1">
    <source>
        <dbReference type="ARBA" id="ARBA00008760"/>
    </source>
</evidence>
<keyword evidence="2 5" id="KW-0689">Ribosomal protein</keyword>
<reference evidence="6 7" key="1">
    <citation type="submission" date="2016-09" db="EMBL/GenBank/DDBJ databases">
        <title>Genome-resolved meta-omics ties microbial dynamics to process performance in biotechnology for thiocyanate degradation.</title>
        <authorList>
            <person name="Kantor R.S."/>
            <person name="Huddy R.J."/>
            <person name="Iyer R."/>
            <person name="Thomas B.C."/>
            <person name="Brown C.T."/>
            <person name="Anantharaman K."/>
            <person name="Tringe S."/>
            <person name="Hettich R.L."/>
            <person name="Harrison S.T."/>
            <person name="Banfield J.F."/>
        </authorList>
    </citation>
    <scope>NUCLEOTIDE SEQUENCE [LARGE SCALE GENOMIC DNA]</scope>
    <source>
        <strain evidence="6">59-99</strain>
    </source>
</reference>
<dbReference type="GO" id="GO:0005840">
    <property type="term" value="C:ribosome"/>
    <property type="evidence" value="ECO:0007669"/>
    <property type="project" value="UniProtKB-KW"/>
</dbReference>
<dbReference type="SUPFAM" id="SSF143800">
    <property type="entry name" value="L28p-like"/>
    <property type="match status" value="1"/>
</dbReference>
<dbReference type="STRING" id="1895771.BGO89_02245"/>
<dbReference type="EMBL" id="MKVH01000013">
    <property type="protein sequence ID" value="OJX59260.1"/>
    <property type="molecule type" value="Genomic_DNA"/>
</dbReference>
<accession>A0A1M3L217</accession>
<dbReference type="GO" id="GO:0006412">
    <property type="term" value="P:translation"/>
    <property type="evidence" value="ECO:0007669"/>
    <property type="project" value="UniProtKB-UniRule"/>
</dbReference>
<dbReference type="HAMAP" id="MF_00373">
    <property type="entry name" value="Ribosomal_bL28"/>
    <property type="match status" value="1"/>
</dbReference>
<evidence type="ECO:0000313" key="6">
    <source>
        <dbReference type="EMBL" id="OJX59260.1"/>
    </source>
</evidence>
<evidence type="ECO:0000313" key="7">
    <source>
        <dbReference type="Proteomes" id="UP000184233"/>
    </source>
</evidence>